<name>A0A2W5LBG8_SPHMC</name>
<proteinExistence type="predicted"/>
<dbReference type="Gene3D" id="2.40.50.90">
    <property type="match status" value="1"/>
</dbReference>
<organism evidence="2 3">
    <name type="scientific">Sphingopyxis macrogoltabida</name>
    <name type="common">Sphingomonas macrogoltabidus</name>
    <dbReference type="NCBI Taxonomy" id="33050"/>
    <lineage>
        <taxon>Bacteria</taxon>
        <taxon>Pseudomonadati</taxon>
        <taxon>Pseudomonadota</taxon>
        <taxon>Alphaproteobacteria</taxon>
        <taxon>Sphingomonadales</taxon>
        <taxon>Sphingomonadaceae</taxon>
        <taxon>Sphingopyxis</taxon>
    </lineage>
</organism>
<evidence type="ECO:0000259" key="1">
    <source>
        <dbReference type="Pfam" id="PF00565"/>
    </source>
</evidence>
<reference evidence="2 3" key="1">
    <citation type="submission" date="2017-08" db="EMBL/GenBank/DDBJ databases">
        <title>Infants hospitalized years apart are colonized by the same room-sourced microbial strains.</title>
        <authorList>
            <person name="Brooks B."/>
            <person name="Olm M.R."/>
            <person name="Firek B.A."/>
            <person name="Baker R."/>
            <person name="Thomas B.C."/>
            <person name="Morowitz M.J."/>
            <person name="Banfield J.F."/>
        </authorList>
    </citation>
    <scope>NUCLEOTIDE SEQUENCE [LARGE SCALE GENOMIC DNA]</scope>
    <source>
        <strain evidence="2">S2_005_003_R2_47</strain>
    </source>
</reference>
<evidence type="ECO:0000313" key="3">
    <source>
        <dbReference type="Proteomes" id="UP000248597"/>
    </source>
</evidence>
<dbReference type="AlphaFoldDB" id="A0A2W5LBG8"/>
<dbReference type="Proteomes" id="UP000248597">
    <property type="component" value="Unassembled WGS sequence"/>
</dbReference>
<sequence>MSTGGGPIARADTGDASSFTCPNPTVVDGDTLRCGATRVRLQGIDAPEMPGHCRQGRECAPGDPYASTDNLRRLVAGGALECRQTDTDRYGRAVALCSVGNVDLSCAQVRSGNAIRRYAPLNC</sequence>
<evidence type="ECO:0000313" key="2">
    <source>
        <dbReference type="EMBL" id="PZQ23985.1"/>
    </source>
</evidence>
<accession>A0A2W5LBG8</accession>
<comment type="caution">
    <text evidence="2">The sequence shown here is derived from an EMBL/GenBank/DDBJ whole genome shotgun (WGS) entry which is preliminary data.</text>
</comment>
<dbReference type="Pfam" id="PF00565">
    <property type="entry name" value="SNase"/>
    <property type="match status" value="1"/>
</dbReference>
<dbReference type="InterPro" id="IPR016071">
    <property type="entry name" value="Staphylococal_nuclease_OB-fold"/>
</dbReference>
<dbReference type="InterPro" id="IPR035437">
    <property type="entry name" value="SNase_OB-fold_sf"/>
</dbReference>
<gene>
    <name evidence="2" type="ORF">DI569_02685</name>
</gene>
<dbReference type="SUPFAM" id="SSF50199">
    <property type="entry name" value="Staphylococcal nuclease"/>
    <property type="match status" value="1"/>
</dbReference>
<dbReference type="EMBL" id="QFPJ01000004">
    <property type="protein sequence ID" value="PZQ23985.1"/>
    <property type="molecule type" value="Genomic_DNA"/>
</dbReference>
<protein>
    <submittedName>
        <fullName evidence="2">Nuclease</fullName>
    </submittedName>
</protein>
<feature type="domain" description="TNase-like" evidence="1">
    <location>
        <begin position="38"/>
        <end position="115"/>
    </location>
</feature>